<dbReference type="PANTHER" id="PTHR30614">
    <property type="entry name" value="MEMBRANE COMPONENT OF AMINO ACID ABC TRANSPORTER"/>
    <property type="match status" value="1"/>
</dbReference>
<keyword evidence="6" id="KW-0029">Amino-acid transport</keyword>
<dbReference type="InterPro" id="IPR035906">
    <property type="entry name" value="MetI-like_sf"/>
</dbReference>
<evidence type="ECO:0000256" key="7">
    <source>
        <dbReference type="ARBA" id="ARBA00022989"/>
    </source>
</evidence>
<organism evidence="11 12">
    <name type="scientific">Eikenella corrodens</name>
    <dbReference type="NCBI Taxonomy" id="539"/>
    <lineage>
        <taxon>Bacteria</taxon>
        <taxon>Pseudomonadati</taxon>
        <taxon>Pseudomonadota</taxon>
        <taxon>Betaproteobacteria</taxon>
        <taxon>Neisseriales</taxon>
        <taxon>Neisseriaceae</taxon>
        <taxon>Eikenella</taxon>
    </lineage>
</organism>
<dbReference type="GO" id="GO:0022857">
    <property type="term" value="F:transmembrane transporter activity"/>
    <property type="evidence" value="ECO:0007669"/>
    <property type="project" value="InterPro"/>
</dbReference>
<dbReference type="SUPFAM" id="SSF161098">
    <property type="entry name" value="MetI-like"/>
    <property type="match status" value="1"/>
</dbReference>
<evidence type="ECO:0000256" key="4">
    <source>
        <dbReference type="ARBA" id="ARBA00022475"/>
    </source>
</evidence>
<evidence type="ECO:0000259" key="10">
    <source>
        <dbReference type="PROSITE" id="PS50928"/>
    </source>
</evidence>
<evidence type="ECO:0000256" key="8">
    <source>
        <dbReference type="ARBA" id="ARBA00023136"/>
    </source>
</evidence>
<comment type="subcellular location">
    <subcellularLocation>
        <location evidence="1">Cell inner membrane</location>
        <topology evidence="1">Multi-pass membrane protein</topology>
    </subcellularLocation>
    <subcellularLocation>
        <location evidence="9">Cell membrane</location>
        <topology evidence="9">Multi-pass membrane protein</topology>
    </subcellularLocation>
</comment>
<keyword evidence="4" id="KW-1003">Cell membrane</keyword>
<gene>
    <name evidence="11" type="primary">yecS_1</name>
    <name evidence="11" type="ORF">SAMEA4412678_01075</name>
</gene>
<dbReference type="InterPro" id="IPR043429">
    <property type="entry name" value="ArtM/GltK/GlnP/TcyL/YhdX-like"/>
</dbReference>
<dbReference type="KEGG" id="ecor:SAMEA4412678_1075"/>
<proteinExistence type="inferred from homology"/>
<name>A0A8B4GCQ0_EIKCO</name>
<evidence type="ECO:0000313" key="11">
    <source>
        <dbReference type="EMBL" id="SNW08531.1"/>
    </source>
</evidence>
<dbReference type="PANTHER" id="PTHR30614:SF37">
    <property type="entry name" value="AMINO-ACID ABC TRANSPORTER PERMEASE PROTEIN YHDX-RELATED"/>
    <property type="match status" value="1"/>
</dbReference>
<dbReference type="EMBL" id="LT906482">
    <property type="protein sequence ID" value="SNW08531.1"/>
    <property type="molecule type" value="Genomic_DNA"/>
</dbReference>
<evidence type="ECO:0000256" key="3">
    <source>
        <dbReference type="ARBA" id="ARBA00022448"/>
    </source>
</evidence>
<protein>
    <submittedName>
        <fullName evidence="11">Inner membrane amino-acid ABC transporter permease protein yecS</fullName>
    </submittedName>
</protein>
<keyword evidence="8" id="KW-0472">Membrane</keyword>
<dbReference type="Proteomes" id="UP000215465">
    <property type="component" value="Chromosome 1"/>
</dbReference>
<dbReference type="PROSITE" id="PS50928">
    <property type="entry name" value="ABC_TM1"/>
    <property type="match status" value="1"/>
</dbReference>
<keyword evidence="5" id="KW-0812">Transmembrane</keyword>
<dbReference type="CDD" id="cd06261">
    <property type="entry name" value="TM_PBP2"/>
    <property type="match status" value="1"/>
</dbReference>
<comment type="similarity">
    <text evidence="2">Belongs to the binding-protein-dependent transport system permease family. HisMQ subfamily.</text>
</comment>
<feature type="domain" description="ABC transmembrane type-1" evidence="10">
    <location>
        <begin position="27"/>
        <end position="215"/>
    </location>
</feature>
<evidence type="ECO:0000313" key="12">
    <source>
        <dbReference type="Proteomes" id="UP000215465"/>
    </source>
</evidence>
<evidence type="ECO:0000256" key="2">
    <source>
        <dbReference type="ARBA" id="ARBA00010072"/>
    </source>
</evidence>
<dbReference type="GO" id="GO:0006865">
    <property type="term" value="P:amino acid transport"/>
    <property type="evidence" value="ECO:0007669"/>
    <property type="project" value="UniProtKB-KW"/>
</dbReference>
<sequence length="229" mass="25468">MAACFQFCLIMNWSYFWRVAPKFADAALITLKLSAYSIALSLLLGLAVAVITAYRVRPLYWPARAYIELSRNTPLLIQLFFLYYGLPKVGIKWDGFTCGILALVFLGASYMSEALRAGLLSVPKGQVEAAKAIGLSRWQVFRFVVLPQAWAVSVPAVGANVLFLIKETSVVSAVAVAELMFVTKDIIGMDYKTNEALLLLFISYLIILLPVSLLARWAERRLREAKYGA</sequence>
<keyword evidence="3 9" id="KW-0813">Transport</keyword>
<dbReference type="Pfam" id="PF00528">
    <property type="entry name" value="BPD_transp_1"/>
    <property type="match status" value="1"/>
</dbReference>
<accession>A0A8B4GCQ0</accession>
<dbReference type="InterPro" id="IPR010065">
    <property type="entry name" value="AA_ABC_transptr_permease_3TM"/>
</dbReference>
<dbReference type="NCBIfam" id="TIGR01726">
    <property type="entry name" value="HEQRo_perm_3TM"/>
    <property type="match status" value="1"/>
</dbReference>
<dbReference type="Gene3D" id="1.10.3720.10">
    <property type="entry name" value="MetI-like"/>
    <property type="match status" value="1"/>
</dbReference>
<evidence type="ECO:0000256" key="5">
    <source>
        <dbReference type="ARBA" id="ARBA00022692"/>
    </source>
</evidence>
<dbReference type="InterPro" id="IPR000515">
    <property type="entry name" value="MetI-like"/>
</dbReference>
<reference evidence="11 12" key="1">
    <citation type="submission" date="2017-06" db="EMBL/GenBank/DDBJ databases">
        <authorList>
            <consortium name="Pathogen Informatics"/>
        </authorList>
    </citation>
    <scope>NUCLEOTIDE SEQUENCE [LARGE SCALE GENOMIC DNA]</scope>
    <source>
        <strain evidence="11 12">NCTC10596</strain>
    </source>
</reference>
<evidence type="ECO:0000256" key="6">
    <source>
        <dbReference type="ARBA" id="ARBA00022970"/>
    </source>
</evidence>
<evidence type="ECO:0000256" key="1">
    <source>
        <dbReference type="ARBA" id="ARBA00004429"/>
    </source>
</evidence>
<evidence type="ECO:0000256" key="9">
    <source>
        <dbReference type="RuleBase" id="RU363032"/>
    </source>
</evidence>
<keyword evidence="7" id="KW-1133">Transmembrane helix</keyword>
<dbReference type="AlphaFoldDB" id="A0A8B4GCQ0"/>
<dbReference type="GO" id="GO:0043190">
    <property type="term" value="C:ATP-binding cassette (ABC) transporter complex"/>
    <property type="evidence" value="ECO:0007669"/>
    <property type="project" value="InterPro"/>
</dbReference>